<name>A0AC60Q9H7_IXOPE</name>
<keyword evidence="2" id="KW-1185">Reference proteome</keyword>
<evidence type="ECO:0000313" key="2">
    <source>
        <dbReference type="Proteomes" id="UP000805193"/>
    </source>
</evidence>
<evidence type="ECO:0000313" key="1">
    <source>
        <dbReference type="EMBL" id="KAG0430630.1"/>
    </source>
</evidence>
<protein>
    <submittedName>
        <fullName evidence="1">Uncharacterized protein</fullName>
    </submittedName>
</protein>
<accession>A0AC60Q9H7</accession>
<sequence>MDFDKIPYRSVDGVSFNVFSTDELLRLSVLSVTCSETFDIVGHPTKGGLHDPLLGPSDRDEVCATCGLGFVACPGHIGHISLPLLTFNPLFFRTLYQLLRGSCFGCARLLSPPAVCQLTLAQLQVLQYGAVGAVQELQELAAEAITDEKGKASRSVMGLALKKRIDERVKSVMEGVDLEEARRSANVKNVVECRQRLIKTFVREHLMGAPRKCPHCGDVRRGMTIQNNARFVYTSRAQVASRTPVPIAATSARMRPEYGDFGDDEGMDIPEEEEEVPVKEEPVDTGAQTYLTPLEARKHLRLLWQNESPLLRHLFGALGSDSQKHPVDMFFLEALVVPPTRFRPMNFMHGRKYEHTQTVSLSKVLQCCDAARAVLKLMERNQDSESSEDTMEMQRLQQVVDKLQGKDLSSKLHVAWNNLQVAVNVVVDSELDRLSSNKATPGIKQILEKKEGLFRKHMMGKRVNYAARSVISPDPYIGVDEIGVPMVFATRLSYPEPVSDRNVAELRKAVINGPNVYPGTMLIQIETGRDSFKNTLARCKTVHRHLRTGDMLLLNRQPTLHKPSIMAHQARVLPGEKTLRLHYANCKCYNADFDGDEMNAHFPQSELARAEASQVATVNRQYLVPKDGTPLSGLIQDHVIAGSLLTMQGRFFNREDYNQLVYGALTFVPSSIKVLPPAIQKPETLWTGKQVLSTVLINCIPRNKPAPTVEGKAKIPAKASLVFGSLRQALLLVGMDYDASCRSGRQPDQTFRDVSPAWLRPGSEANEAEAQMSEGQVVIRDGELLCGVLDKAHYGPTQFGLVHVCYELYGGAISSLVLTAFARLFTHFLQTHVGFTLGIEDILVTLKADKKRKKIMKMARKGGDGAAKKALGIEEDIAPEDLVESLRGAHLSRSDRYLKQLDASMKSVTDDVNNQINKACIPDGLLKKFPENNLQLMVQSGAKGGMVNCMQISCLLGQIELEGRRVPLMLSGRTLPSFLPYDTSPRAGGFVDGRFLTGIRPQEFFFHCMAGREGLVDTAVKTSRSGYLQRCLIKHLEGLMVGYDQTVRDSDGSFQYGEDGLDVLKMQMLKPSQFPVLIKNAEALLDSKELEQCQSFTDHEELHSAKKAVKKWKRKTGGKQEEEKERRENAFTFFSSREGVEYRRLYPGTNPDTGRQLHCEKLVEAFQALEHKSLKKLNKAIVKPADPVCSVVRNDLNLGAVSERLDALVEDYITKNPHRLLVDPKRSPDGSVTERERKVLSPDDFRNVVYLRNLKSICDPGEPVGLLAAQSIGEPSTQMTLNTFHFAGRGEMNVTLGIPRMREILMVASANIATPTMDLHLLPAADAEQRADRLRVLITAVNLAQVLEEVNVRERLVVKGRMERFREYRVHFQFLPRKAYRKTLHATPQRILRYMETAFLRRLVEAIKRKLEQVKSAKVIRTTRSRDGRAGGSSASNEDQSNDAAFDEGSGAARNAADADDDAGGSSDEGEGDGDTVAQQAQSRHAQDREYEEAEEEELPAALSDEELDGGEEGNVATVPKLENAEEDGAADDEGDGPKLASLKKGGHKVKHQKASRTAKEARVFAVTSFNQWVTDYDYDVDQEEWCCYTFRLSLEGSKFDFTSVVEEESAKAVFHSVPGISRAFLVKDTKDRSGCGKMLQTEGVNFVEMFRHGDIVDMRRIYSNDIHAIANTFGIEAARTAIAREVANVFAVYGIEVDPRHLLLVADYMTFDGTYRACNRISMESNASPLQQMTFETTMNFLKSATLSGMEDSLKSPSARLVLGRELIQLGDELIHRGSEYQVASLPEDVLCLDHEFLPLSPVRVLAADGLHPSFEGFALISQHLGEM</sequence>
<dbReference type="EMBL" id="JABSTQ010009304">
    <property type="protein sequence ID" value="KAG0430630.1"/>
    <property type="molecule type" value="Genomic_DNA"/>
</dbReference>
<gene>
    <name evidence="1" type="ORF">HPB47_022527</name>
</gene>
<reference evidence="1 2" key="1">
    <citation type="journal article" date="2020" name="Cell">
        <title>Large-Scale Comparative Analyses of Tick Genomes Elucidate Their Genetic Diversity and Vector Capacities.</title>
        <authorList>
            <consortium name="Tick Genome and Microbiome Consortium (TIGMIC)"/>
            <person name="Jia N."/>
            <person name="Wang J."/>
            <person name="Shi W."/>
            <person name="Du L."/>
            <person name="Sun Y."/>
            <person name="Zhan W."/>
            <person name="Jiang J.F."/>
            <person name="Wang Q."/>
            <person name="Zhang B."/>
            <person name="Ji P."/>
            <person name="Bell-Sakyi L."/>
            <person name="Cui X.M."/>
            <person name="Yuan T.T."/>
            <person name="Jiang B.G."/>
            <person name="Yang W.F."/>
            <person name="Lam T.T."/>
            <person name="Chang Q.C."/>
            <person name="Ding S.J."/>
            <person name="Wang X.J."/>
            <person name="Zhu J.G."/>
            <person name="Ruan X.D."/>
            <person name="Zhao L."/>
            <person name="Wei J.T."/>
            <person name="Ye R.Z."/>
            <person name="Que T.C."/>
            <person name="Du C.H."/>
            <person name="Zhou Y.H."/>
            <person name="Cheng J.X."/>
            <person name="Dai P.F."/>
            <person name="Guo W.B."/>
            <person name="Han X.H."/>
            <person name="Huang E.J."/>
            <person name="Li L.F."/>
            <person name="Wei W."/>
            <person name="Gao Y.C."/>
            <person name="Liu J.Z."/>
            <person name="Shao H.Z."/>
            <person name="Wang X."/>
            <person name="Wang C.C."/>
            <person name="Yang T.C."/>
            <person name="Huo Q.B."/>
            <person name="Li W."/>
            <person name="Chen H.Y."/>
            <person name="Chen S.E."/>
            <person name="Zhou L.G."/>
            <person name="Ni X.B."/>
            <person name="Tian J.H."/>
            <person name="Sheng Y."/>
            <person name="Liu T."/>
            <person name="Pan Y.S."/>
            <person name="Xia L.Y."/>
            <person name="Li J."/>
            <person name="Zhao F."/>
            <person name="Cao W.C."/>
        </authorList>
    </citation>
    <scope>NUCLEOTIDE SEQUENCE [LARGE SCALE GENOMIC DNA]</scope>
    <source>
        <strain evidence="1">Iper-2018</strain>
    </source>
</reference>
<organism evidence="1 2">
    <name type="scientific">Ixodes persulcatus</name>
    <name type="common">Taiga tick</name>
    <dbReference type="NCBI Taxonomy" id="34615"/>
    <lineage>
        <taxon>Eukaryota</taxon>
        <taxon>Metazoa</taxon>
        <taxon>Ecdysozoa</taxon>
        <taxon>Arthropoda</taxon>
        <taxon>Chelicerata</taxon>
        <taxon>Arachnida</taxon>
        <taxon>Acari</taxon>
        <taxon>Parasitiformes</taxon>
        <taxon>Ixodida</taxon>
        <taxon>Ixodoidea</taxon>
        <taxon>Ixodidae</taxon>
        <taxon>Ixodinae</taxon>
        <taxon>Ixodes</taxon>
    </lineage>
</organism>
<dbReference type="Proteomes" id="UP000805193">
    <property type="component" value="Unassembled WGS sequence"/>
</dbReference>
<feature type="non-terminal residue" evidence="1">
    <location>
        <position position="1829"/>
    </location>
</feature>
<proteinExistence type="predicted"/>
<comment type="caution">
    <text evidence="1">The sequence shown here is derived from an EMBL/GenBank/DDBJ whole genome shotgun (WGS) entry which is preliminary data.</text>
</comment>